<reference evidence="1 2" key="1">
    <citation type="submission" date="2024-01" db="EMBL/GenBank/DDBJ databases">
        <authorList>
            <person name="Kunselman E."/>
        </authorList>
    </citation>
    <scope>NUCLEOTIDE SEQUENCE [LARGE SCALE GENOMIC DNA]</scope>
    <source>
        <strain evidence="1">2 abalone samples</strain>
    </source>
</reference>
<organism evidence="1 2">
    <name type="scientific">Candidatus Xenohaliotis californiensis</name>
    <dbReference type="NCBI Taxonomy" id="84677"/>
    <lineage>
        <taxon>Bacteria</taxon>
        <taxon>Pseudomonadati</taxon>
        <taxon>Pseudomonadota</taxon>
        <taxon>Alphaproteobacteria</taxon>
        <taxon>Rickettsiales</taxon>
        <taxon>Anaplasmataceae</taxon>
        <taxon>Candidatus Xenohaliotis</taxon>
    </lineage>
</organism>
<evidence type="ECO:0000313" key="2">
    <source>
        <dbReference type="Proteomes" id="UP001314181"/>
    </source>
</evidence>
<accession>A0ABP0ESZ3</accession>
<evidence type="ECO:0000313" key="1">
    <source>
        <dbReference type="EMBL" id="CAK8163153.1"/>
    </source>
</evidence>
<protein>
    <submittedName>
        <fullName evidence="1">Uncharacterized protein</fullName>
    </submittedName>
</protein>
<dbReference type="Proteomes" id="UP001314181">
    <property type="component" value="Unassembled WGS sequence"/>
</dbReference>
<sequence>MINDFSCNNFIVRSLFCTFTATLEDGSMEVCVLSSLQIFWNSMCTDECTYYSQIII</sequence>
<comment type="caution">
    <text evidence="1">The sequence shown here is derived from an EMBL/GenBank/DDBJ whole genome shotgun (WGS) entry which is preliminary data.</text>
</comment>
<dbReference type="EMBL" id="CAWVOK010000023">
    <property type="protein sequence ID" value="CAK8163153.1"/>
    <property type="molecule type" value="Genomic_DNA"/>
</dbReference>
<name>A0ABP0ESZ3_9RICK</name>
<keyword evidence="2" id="KW-1185">Reference proteome</keyword>
<proteinExistence type="predicted"/>
<gene>
    <name evidence="1" type="ORF">CAXC1_300032</name>
</gene>